<accession>A0A401ZAC1</accession>
<dbReference type="RefSeq" id="WP_268904495.1">
    <property type="nucleotide sequence ID" value="NZ_BIFQ01000001.1"/>
</dbReference>
<dbReference type="EMBL" id="BIFQ01000001">
    <property type="protein sequence ID" value="GCE03773.1"/>
    <property type="molecule type" value="Genomic_DNA"/>
</dbReference>
<comment type="caution">
    <text evidence="2">The sequence shown here is derived from an EMBL/GenBank/DDBJ whole genome shotgun (WGS) entry which is preliminary data.</text>
</comment>
<feature type="region of interest" description="Disordered" evidence="1">
    <location>
        <begin position="21"/>
        <end position="44"/>
    </location>
</feature>
<evidence type="ECO:0000256" key="1">
    <source>
        <dbReference type="SAM" id="MobiDB-lite"/>
    </source>
</evidence>
<gene>
    <name evidence="2" type="ORF">KDAU_11020</name>
</gene>
<name>A0A401ZAC1_9CHLR</name>
<evidence type="ECO:0000313" key="2">
    <source>
        <dbReference type="EMBL" id="GCE03773.1"/>
    </source>
</evidence>
<reference evidence="3" key="1">
    <citation type="submission" date="2018-12" db="EMBL/GenBank/DDBJ databases">
        <title>Tengunoibacter tsumagoiensis gen. nov., sp. nov., Dictyobacter kobayashii sp. nov., D. alpinus sp. nov., and D. joshuensis sp. nov. and description of Dictyobacteraceae fam. nov. within the order Ktedonobacterales isolated from Tengu-no-mugimeshi.</title>
        <authorList>
            <person name="Wang C.M."/>
            <person name="Zheng Y."/>
            <person name="Sakai Y."/>
            <person name="Toyoda A."/>
            <person name="Minakuchi Y."/>
            <person name="Abe K."/>
            <person name="Yokota A."/>
            <person name="Yabe S."/>
        </authorList>
    </citation>
    <scope>NUCLEOTIDE SEQUENCE [LARGE SCALE GENOMIC DNA]</scope>
    <source>
        <strain evidence="3">S-27</strain>
    </source>
</reference>
<evidence type="ECO:0000313" key="3">
    <source>
        <dbReference type="Proteomes" id="UP000287224"/>
    </source>
</evidence>
<organism evidence="2 3">
    <name type="scientific">Dictyobacter aurantiacus</name>
    <dbReference type="NCBI Taxonomy" id="1936993"/>
    <lineage>
        <taxon>Bacteria</taxon>
        <taxon>Bacillati</taxon>
        <taxon>Chloroflexota</taxon>
        <taxon>Ktedonobacteria</taxon>
        <taxon>Ktedonobacterales</taxon>
        <taxon>Dictyobacteraceae</taxon>
        <taxon>Dictyobacter</taxon>
    </lineage>
</organism>
<protein>
    <submittedName>
        <fullName evidence="2">Uncharacterized protein</fullName>
    </submittedName>
</protein>
<proteinExistence type="predicted"/>
<dbReference type="Proteomes" id="UP000287224">
    <property type="component" value="Unassembled WGS sequence"/>
</dbReference>
<keyword evidence="3" id="KW-1185">Reference proteome</keyword>
<dbReference type="AlphaFoldDB" id="A0A401ZAC1"/>
<sequence>MDYLHYLFTDSRIFVRRSLPTMTSSKTAPRSSDAAISNAQIAEA</sequence>